<feature type="compositionally biased region" description="Gly residues" evidence="1">
    <location>
        <begin position="64"/>
        <end position="77"/>
    </location>
</feature>
<dbReference type="Proteomes" id="UP001454036">
    <property type="component" value="Unassembled WGS sequence"/>
</dbReference>
<name>A0AAV3PY44_LITER</name>
<keyword evidence="3" id="KW-1185">Reference proteome</keyword>
<evidence type="ECO:0000313" key="3">
    <source>
        <dbReference type="Proteomes" id="UP001454036"/>
    </source>
</evidence>
<dbReference type="AlphaFoldDB" id="A0AAV3PY44"/>
<proteinExistence type="predicted"/>
<gene>
    <name evidence="2" type="ORF">LIER_12749</name>
</gene>
<reference evidence="2 3" key="1">
    <citation type="submission" date="2024-01" db="EMBL/GenBank/DDBJ databases">
        <title>The complete chloroplast genome sequence of Lithospermum erythrorhizon: insights into the phylogenetic relationship among Boraginaceae species and the maternal lineages of purple gromwells.</title>
        <authorList>
            <person name="Okada T."/>
            <person name="Watanabe K."/>
        </authorList>
    </citation>
    <scope>NUCLEOTIDE SEQUENCE [LARGE SCALE GENOMIC DNA]</scope>
</reference>
<dbReference type="EMBL" id="BAABME010002498">
    <property type="protein sequence ID" value="GAA0154902.1"/>
    <property type="molecule type" value="Genomic_DNA"/>
</dbReference>
<accession>A0AAV3PY44</accession>
<evidence type="ECO:0000313" key="2">
    <source>
        <dbReference type="EMBL" id="GAA0154902.1"/>
    </source>
</evidence>
<protein>
    <submittedName>
        <fullName evidence="2">Uncharacterized protein</fullName>
    </submittedName>
</protein>
<comment type="caution">
    <text evidence="2">The sequence shown here is derived from an EMBL/GenBank/DDBJ whole genome shotgun (WGS) entry which is preliminary data.</text>
</comment>
<evidence type="ECO:0000256" key="1">
    <source>
        <dbReference type="SAM" id="MobiDB-lite"/>
    </source>
</evidence>
<sequence length="86" mass="9281">MERVAIAENERELLGRYSRGAKNIEEQKTKLDVDDSKSTIKAKYNEQIGVQAITNKHEAAGMHGATGGSHGNTGVRGPGIPFDDKS</sequence>
<feature type="region of interest" description="Disordered" evidence="1">
    <location>
        <begin position="61"/>
        <end position="86"/>
    </location>
</feature>
<organism evidence="2 3">
    <name type="scientific">Lithospermum erythrorhizon</name>
    <name type="common">Purple gromwell</name>
    <name type="synonym">Lithospermum officinale var. erythrorhizon</name>
    <dbReference type="NCBI Taxonomy" id="34254"/>
    <lineage>
        <taxon>Eukaryota</taxon>
        <taxon>Viridiplantae</taxon>
        <taxon>Streptophyta</taxon>
        <taxon>Embryophyta</taxon>
        <taxon>Tracheophyta</taxon>
        <taxon>Spermatophyta</taxon>
        <taxon>Magnoliopsida</taxon>
        <taxon>eudicotyledons</taxon>
        <taxon>Gunneridae</taxon>
        <taxon>Pentapetalae</taxon>
        <taxon>asterids</taxon>
        <taxon>lamiids</taxon>
        <taxon>Boraginales</taxon>
        <taxon>Boraginaceae</taxon>
        <taxon>Boraginoideae</taxon>
        <taxon>Lithospermeae</taxon>
        <taxon>Lithospermum</taxon>
    </lineage>
</organism>